<keyword evidence="2" id="KW-1185">Reference proteome</keyword>
<sequence length="124" mass="13688">MEAGDQQLVYTPFVPPGSWSPCAPLDWNHSLPTHLPGPTVITNPVKAPDIPFSSSQFRKQHHWCEKAVSRTSVGVALFAWPCENIPREVVDSPQGESVMLLGQWVSDALSNLVQVTVIYSCTHH</sequence>
<gene>
    <name evidence="1" type="ORF">SMRZ_LOCUS2492</name>
</gene>
<evidence type="ECO:0000313" key="1">
    <source>
        <dbReference type="EMBL" id="VDO55102.1"/>
    </source>
</evidence>
<accession>A0A183LFB7</accession>
<proteinExistence type="predicted"/>
<dbReference type="Proteomes" id="UP000277204">
    <property type="component" value="Unassembled WGS sequence"/>
</dbReference>
<reference evidence="1 2" key="1">
    <citation type="submission" date="2018-11" db="EMBL/GenBank/DDBJ databases">
        <authorList>
            <consortium name="Pathogen Informatics"/>
        </authorList>
    </citation>
    <scope>NUCLEOTIDE SEQUENCE [LARGE SCALE GENOMIC DNA]</scope>
    <source>
        <strain evidence="1 2">Zambia</strain>
    </source>
</reference>
<organism evidence="1 2">
    <name type="scientific">Schistosoma margrebowiei</name>
    <dbReference type="NCBI Taxonomy" id="48269"/>
    <lineage>
        <taxon>Eukaryota</taxon>
        <taxon>Metazoa</taxon>
        <taxon>Spiralia</taxon>
        <taxon>Lophotrochozoa</taxon>
        <taxon>Platyhelminthes</taxon>
        <taxon>Trematoda</taxon>
        <taxon>Digenea</taxon>
        <taxon>Strigeidida</taxon>
        <taxon>Schistosomatoidea</taxon>
        <taxon>Schistosomatidae</taxon>
        <taxon>Schistosoma</taxon>
    </lineage>
</organism>
<evidence type="ECO:0000313" key="2">
    <source>
        <dbReference type="Proteomes" id="UP000277204"/>
    </source>
</evidence>
<dbReference type="EMBL" id="UZAI01000634">
    <property type="protein sequence ID" value="VDO55102.1"/>
    <property type="molecule type" value="Genomic_DNA"/>
</dbReference>
<name>A0A183LFB7_9TREM</name>
<protein>
    <submittedName>
        <fullName evidence="1">Uncharacterized protein</fullName>
    </submittedName>
</protein>
<dbReference type="AlphaFoldDB" id="A0A183LFB7"/>